<sequence length="402" mass="43695">MMRLRLTFVVLLSLLLFKFTIHAQSSIFDVTKYGAKANQNTDFSQALLSAWKEACAFTSSSKVVIPPGTYLLNPILLEGPCKAPVEIHVQGTIKAPIDLGIFKEPSWVTFSNIDHLTLSGGGVFDGQGTNVWGKNCNKNSFCSSLPINLRFNFITNAMVQDITSKDSKQFQVNVLGCNNFTFQRFKVIAPENSLNTDGIHIGRSTGINITNSSIATGDDCISLGDGSRNVHVTNVTCGPGHGISIGSLGKYENEEPVEGVFVKNCTLTNTQNGVRIKTWPASKQGSVTDLHFEDIFMQNVGNPILIDQEYCPWNQCNLQLPSRVKISKVSFKNIWGTTSTQVAVKLVCSKSLQCDNVELSDIDLKYNGSEGPAISQCSNVRPSLLGKQKPKACGSSVTSINA</sequence>
<dbReference type="PROSITE" id="PS00502">
    <property type="entry name" value="POLYGALACTURONASE"/>
    <property type="match status" value="1"/>
</dbReference>
<dbReference type="EMBL" id="BPVZ01000023">
    <property type="protein sequence ID" value="GKV05482.1"/>
    <property type="molecule type" value="Genomic_DNA"/>
</dbReference>
<dbReference type="Pfam" id="PF00295">
    <property type="entry name" value="Glyco_hydro_28"/>
    <property type="match status" value="1"/>
</dbReference>
<dbReference type="InterPro" id="IPR012334">
    <property type="entry name" value="Pectin_lyas_fold"/>
</dbReference>
<keyword evidence="7 13" id="KW-0326">Glycosidase</keyword>
<accession>A0AAV5IUF6</accession>
<feature type="chain" id="PRO_5043853947" description="Polygalacturonase" evidence="14">
    <location>
        <begin position="24"/>
        <end position="402"/>
    </location>
</feature>
<gene>
    <name evidence="15" type="ORF">SLEP1_g17487</name>
</gene>
<keyword evidence="6 13" id="KW-0378">Hydrolase</keyword>
<dbReference type="GO" id="GO:0005975">
    <property type="term" value="P:carbohydrate metabolic process"/>
    <property type="evidence" value="ECO:0007669"/>
    <property type="project" value="InterPro"/>
</dbReference>
<keyword evidence="4" id="KW-0134">Cell wall</keyword>
<feature type="signal peptide" evidence="14">
    <location>
        <begin position="1"/>
        <end position="23"/>
    </location>
</feature>
<dbReference type="EC" id="3.2.1.15" evidence="3"/>
<dbReference type="GO" id="GO:0071555">
    <property type="term" value="P:cell wall organization"/>
    <property type="evidence" value="ECO:0007669"/>
    <property type="project" value="UniProtKB-KW"/>
</dbReference>
<name>A0AAV5IUF6_9ROSI</name>
<comment type="function">
    <text evidence="10">May function in the depolymerization of the pectin in its walls during pollen tube elongation, or in that of the pistil during pollination.</text>
</comment>
<evidence type="ECO:0000256" key="5">
    <source>
        <dbReference type="ARBA" id="ARBA00022525"/>
    </source>
</evidence>
<evidence type="ECO:0000256" key="14">
    <source>
        <dbReference type="SAM" id="SignalP"/>
    </source>
</evidence>
<evidence type="ECO:0000256" key="11">
    <source>
        <dbReference type="ARBA" id="ARBA00070098"/>
    </source>
</evidence>
<evidence type="ECO:0000313" key="16">
    <source>
        <dbReference type="Proteomes" id="UP001054252"/>
    </source>
</evidence>
<evidence type="ECO:0000256" key="8">
    <source>
        <dbReference type="ARBA" id="ARBA00023316"/>
    </source>
</evidence>
<evidence type="ECO:0000256" key="9">
    <source>
        <dbReference type="ARBA" id="ARBA00034074"/>
    </source>
</evidence>
<comment type="caution">
    <text evidence="15">The sequence shown here is derived from an EMBL/GenBank/DDBJ whole genome shotgun (WGS) entry which is preliminary data.</text>
</comment>
<dbReference type="InterPro" id="IPR011050">
    <property type="entry name" value="Pectin_lyase_fold/virulence"/>
</dbReference>
<dbReference type="SMART" id="SM00710">
    <property type="entry name" value="PbH1"/>
    <property type="match status" value="4"/>
</dbReference>
<evidence type="ECO:0000256" key="3">
    <source>
        <dbReference type="ARBA" id="ARBA00012736"/>
    </source>
</evidence>
<comment type="similarity">
    <text evidence="2 13">Belongs to the glycosyl hydrolase 28 family.</text>
</comment>
<dbReference type="FunFam" id="2.160.20.10:FF:000004">
    <property type="entry name" value="Pectin lyase-like superfamily protein"/>
    <property type="match status" value="1"/>
</dbReference>
<keyword evidence="14" id="KW-0732">Signal</keyword>
<evidence type="ECO:0000256" key="4">
    <source>
        <dbReference type="ARBA" id="ARBA00022512"/>
    </source>
</evidence>
<keyword evidence="16" id="KW-1185">Reference proteome</keyword>
<dbReference type="InterPro" id="IPR006626">
    <property type="entry name" value="PbH1"/>
</dbReference>
<evidence type="ECO:0000256" key="13">
    <source>
        <dbReference type="RuleBase" id="RU361169"/>
    </source>
</evidence>
<evidence type="ECO:0000256" key="12">
    <source>
        <dbReference type="PROSITE-ProRule" id="PRU10052"/>
    </source>
</evidence>
<evidence type="ECO:0000256" key="7">
    <source>
        <dbReference type="ARBA" id="ARBA00023295"/>
    </source>
</evidence>
<dbReference type="AlphaFoldDB" id="A0AAV5IUF6"/>
<dbReference type="PANTHER" id="PTHR31375">
    <property type="match status" value="1"/>
</dbReference>
<dbReference type="Proteomes" id="UP001054252">
    <property type="component" value="Unassembled WGS sequence"/>
</dbReference>
<evidence type="ECO:0000313" key="15">
    <source>
        <dbReference type="EMBL" id="GKV05482.1"/>
    </source>
</evidence>
<keyword evidence="5" id="KW-0964">Secreted</keyword>
<evidence type="ECO:0000256" key="2">
    <source>
        <dbReference type="ARBA" id="ARBA00008834"/>
    </source>
</evidence>
<organism evidence="15 16">
    <name type="scientific">Rubroshorea leprosula</name>
    <dbReference type="NCBI Taxonomy" id="152421"/>
    <lineage>
        <taxon>Eukaryota</taxon>
        <taxon>Viridiplantae</taxon>
        <taxon>Streptophyta</taxon>
        <taxon>Embryophyta</taxon>
        <taxon>Tracheophyta</taxon>
        <taxon>Spermatophyta</taxon>
        <taxon>Magnoliopsida</taxon>
        <taxon>eudicotyledons</taxon>
        <taxon>Gunneridae</taxon>
        <taxon>Pentapetalae</taxon>
        <taxon>rosids</taxon>
        <taxon>malvids</taxon>
        <taxon>Malvales</taxon>
        <taxon>Dipterocarpaceae</taxon>
        <taxon>Rubroshorea</taxon>
    </lineage>
</organism>
<protein>
    <recommendedName>
        <fullName evidence="11">Polygalacturonase</fullName>
        <ecNumber evidence="3">3.2.1.15</ecNumber>
    </recommendedName>
</protein>
<evidence type="ECO:0000256" key="6">
    <source>
        <dbReference type="ARBA" id="ARBA00022801"/>
    </source>
</evidence>
<comment type="catalytic activity">
    <reaction evidence="9">
        <text>(1,4-alpha-D-galacturonosyl)n+m + H2O = (1,4-alpha-D-galacturonosyl)n + (1,4-alpha-D-galacturonosyl)m.</text>
        <dbReference type="EC" id="3.2.1.15"/>
    </reaction>
</comment>
<evidence type="ECO:0000256" key="1">
    <source>
        <dbReference type="ARBA" id="ARBA00004191"/>
    </source>
</evidence>
<reference evidence="15 16" key="1">
    <citation type="journal article" date="2021" name="Commun. Biol.">
        <title>The genome of Shorea leprosula (Dipterocarpaceae) highlights the ecological relevance of drought in aseasonal tropical rainforests.</title>
        <authorList>
            <person name="Ng K.K.S."/>
            <person name="Kobayashi M.J."/>
            <person name="Fawcett J.A."/>
            <person name="Hatakeyama M."/>
            <person name="Paape T."/>
            <person name="Ng C.H."/>
            <person name="Ang C.C."/>
            <person name="Tnah L.H."/>
            <person name="Lee C.T."/>
            <person name="Nishiyama T."/>
            <person name="Sese J."/>
            <person name="O'Brien M.J."/>
            <person name="Copetti D."/>
            <person name="Mohd Noor M.I."/>
            <person name="Ong R.C."/>
            <person name="Putra M."/>
            <person name="Sireger I.Z."/>
            <person name="Indrioko S."/>
            <person name="Kosugi Y."/>
            <person name="Izuno A."/>
            <person name="Isagi Y."/>
            <person name="Lee S.L."/>
            <person name="Shimizu K.K."/>
        </authorList>
    </citation>
    <scope>NUCLEOTIDE SEQUENCE [LARGE SCALE GENOMIC DNA]</scope>
    <source>
        <strain evidence="15">214</strain>
    </source>
</reference>
<dbReference type="Gene3D" id="2.160.20.10">
    <property type="entry name" value="Single-stranded right-handed beta-helix, Pectin lyase-like"/>
    <property type="match status" value="1"/>
</dbReference>
<dbReference type="InterPro" id="IPR000743">
    <property type="entry name" value="Glyco_hydro_28"/>
</dbReference>
<comment type="subcellular location">
    <subcellularLocation>
        <location evidence="1">Secreted</location>
        <location evidence="1">Cell wall</location>
    </subcellularLocation>
</comment>
<dbReference type="SUPFAM" id="SSF51126">
    <property type="entry name" value="Pectin lyase-like"/>
    <property type="match status" value="1"/>
</dbReference>
<evidence type="ECO:0000256" key="10">
    <source>
        <dbReference type="ARBA" id="ARBA00060133"/>
    </source>
</evidence>
<keyword evidence="8" id="KW-0961">Cell wall biogenesis/degradation</keyword>
<proteinExistence type="inferred from homology"/>
<dbReference type="GO" id="GO:0004650">
    <property type="term" value="F:polygalacturonase activity"/>
    <property type="evidence" value="ECO:0007669"/>
    <property type="project" value="UniProtKB-EC"/>
</dbReference>
<feature type="active site" evidence="12">
    <location>
        <position position="241"/>
    </location>
</feature>